<evidence type="ECO:0000256" key="8">
    <source>
        <dbReference type="ARBA" id="ARBA00022803"/>
    </source>
</evidence>
<protein>
    <submittedName>
        <fullName evidence="13">G-protein-signaling modulator 1 (inferred by orthology to a human protein)</fullName>
    </submittedName>
</protein>
<dbReference type="Pfam" id="PF13424">
    <property type="entry name" value="TPR_12"/>
    <property type="match status" value="1"/>
</dbReference>
<reference evidence="12" key="1">
    <citation type="submission" date="2014-07" db="EMBL/GenBank/DDBJ databases">
        <authorList>
            <person name="Martin A.A"/>
            <person name="De Silva N."/>
        </authorList>
    </citation>
    <scope>NUCLEOTIDE SEQUENCE</scope>
</reference>
<evidence type="ECO:0000256" key="1">
    <source>
        <dbReference type="ARBA" id="ARBA00004236"/>
    </source>
</evidence>
<evidence type="ECO:0000256" key="3">
    <source>
        <dbReference type="ARBA" id="ARBA00006600"/>
    </source>
</evidence>
<evidence type="ECO:0000256" key="4">
    <source>
        <dbReference type="ARBA" id="ARBA00022475"/>
    </source>
</evidence>
<dbReference type="InterPro" id="IPR052386">
    <property type="entry name" value="GPSM"/>
</dbReference>
<dbReference type="SMART" id="SM00028">
    <property type="entry name" value="TPR"/>
    <property type="match status" value="6"/>
</dbReference>
<dbReference type="WBParaSite" id="SVE_1763900.1">
    <property type="protein sequence ID" value="SVE_1763900.1"/>
    <property type="gene ID" value="SVE_1763900"/>
</dbReference>
<keyword evidence="6" id="KW-0597">Phosphoprotein</keyword>
<keyword evidence="8 10" id="KW-0802">TPR repeat</keyword>
<evidence type="ECO:0000256" key="11">
    <source>
        <dbReference type="SAM" id="MobiDB-lite"/>
    </source>
</evidence>
<evidence type="ECO:0000256" key="2">
    <source>
        <dbReference type="ARBA" id="ARBA00004496"/>
    </source>
</evidence>
<dbReference type="STRING" id="75913.A0A0K0FYW2"/>
<name>A0A0K0FYW2_STRVS</name>
<dbReference type="GO" id="GO:0005886">
    <property type="term" value="C:plasma membrane"/>
    <property type="evidence" value="ECO:0007669"/>
    <property type="project" value="UniProtKB-SubCell"/>
</dbReference>
<keyword evidence="4" id="KW-1003">Cell membrane</keyword>
<dbReference type="GO" id="GO:0005938">
    <property type="term" value="C:cell cortex"/>
    <property type="evidence" value="ECO:0007669"/>
    <property type="project" value="TreeGrafter"/>
</dbReference>
<comment type="similarity">
    <text evidence="3">Belongs to the GPSM family.</text>
</comment>
<dbReference type="GO" id="GO:0005092">
    <property type="term" value="F:GDP-dissociation inhibitor activity"/>
    <property type="evidence" value="ECO:0007669"/>
    <property type="project" value="TreeGrafter"/>
</dbReference>
<dbReference type="InterPro" id="IPR011990">
    <property type="entry name" value="TPR-like_helical_dom_sf"/>
</dbReference>
<keyword evidence="5" id="KW-0963">Cytoplasm</keyword>
<dbReference type="AlphaFoldDB" id="A0A0K0FYW2"/>
<evidence type="ECO:0000256" key="5">
    <source>
        <dbReference type="ARBA" id="ARBA00022490"/>
    </source>
</evidence>
<dbReference type="Gene3D" id="1.25.40.10">
    <property type="entry name" value="Tetratricopeptide repeat domain"/>
    <property type="match status" value="2"/>
</dbReference>
<dbReference type="InterPro" id="IPR019734">
    <property type="entry name" value="TPR_rpt"/>
</dbReference>
<dbReference type="PROSITE" id="PS50005">
    <property type="entry name" value="TPR"/>
    <property type="match status" value="2"/>
</dbReference>
<proteinExistence type="inferred from homology"/>
<dbReference type="GO" id="GO:0001965">
    <property type="term" value="F:G-protein alpha-subunit binding"/>
    <property type="evidence" value="ECO:0007669"/>
    <property type="project" value="TreeGrafter"/>
</dbReference>
<dbReference type="InterPro" id="IPR003109">
    <property type="entry name" value="GoLoco_motif"/>
</dbReference>
<evidence type="ECO:0000313" key="13">
    <source>
        <dbReference type="WBParaSite" id="SVE_1763900.1"/>
    </source>
</evidence>
<dbReference type="PROSITE" id="PS50877">
    <property type="entry name" value="GOLOCO"/>
    <property type="match status" value="3"/>
</dbReference>
<keyword evidence="9" id="KW-0472">Membrane</keyword>
<feature type="compositionally biased region" description="Polar residues" evidence="11">
    <location>
        <begin position="626"/>
        <end position="640"/>
    </location>
</feature>
<organism evidence="12 13">
    <name type="scientific">Strongyloides venezuelensis</name>
    <name type="common">Threadworm</name>
    <dbReference type="NCBI Taxonomy" id="75913"/>
    <lineage>
        <taxon>Eukaryota</taxon>
        <taxon>Metazoa</taxon>
        <taxon>Ecdysozoa</taxon>
        <taxon>Nematoda</taxon>
        <taxon>Chromadorea</taxon>
        <taxon>Rhabditida</taxon>
        <taxon>Tylenchina</taxon>
        <taxon>Panagrolaimomorpha</taxon>
        <taxon>Strongyloidoidea</taxon>
        <taxon>Strongyloididae</taxon>
        <taxon>Strongyloides</taxon>
    </lineage>
</organism>
<feature type="repeat" description="TPR" evidence="10">
    <location>
        <begin position="214"/>
        <end position="247"/>
    </location>
</feature>
<reference evidence="13" key="2">
    <citation type="submission" date="2015-08" db="UniProtKB">
        <authorList>
            <consortium name="WormBaseParasite"/>
        </authorList>
    </citation>
    <scope>IDENTIFICATION</scope>
</reference>
<dbReference type="Proteomes" id="UP000035680">
    <property type="component" value="Unassembled WGS sequence"/>
</dbReference>
<dbReference type="Pfam" id="PF13181">
    <property type="entry name" value="TPR_8"/>
    <property type="match status" value="1"/>
</dbReference>
<keyword evidence="12" id="KW-1185">Reference proteome</keyword>
<dbReference type="Pfam" id="PF07719">
    <property type="entry name" value="TPR_2"/>
    <property type="match status" value="1"/>
</dbReference>
<evidence type="ECO:0000256" key="7">
    <source>
        <dbReference type="ARBA" id="ARBA00022737"/>
    </source>
</evidence>
<feature type="repeat" description="TPR" evidence="10">
    <location>
        <begin position="21"/>
        <end position="54"/>
    </location>
</feature>
<evidence type="ECO:0000256" key="6">
    <source>
        <dbReference type="ARBA" id="ARBA00022553"/>
    </source>
</evidence>
<dbReference type="GO" id="GO:0000132">
    <property type="term" value="P:establishment of mitotic spindle orientation"/>
    <property type="evidence" value="ECO:0007669"/>
    <property type="project" value="TreeGrafter"/>
</dbReference>
<dbReference type="SUPFAM" id="SSF48452">
    <property type="entry name" value="TPR-like"/>
    <property type="match status" value="2"/>
</dbReference>
<feature type="region of interest" description="Disordered" evidence="11">
    <location>
        <begin position="621"/>
        <end position="645"/>
    </location>
</feature>
<comment type="subcellular location">
    <subcellularLocation>
        <location evidence="1">Cell membrane</location>
    </subcellularLocation>
    <subcellularLocation>
        <location evidence="2">Cytoplasm</location>
    </subcellularLocation>
</comment>
<evidence type="ECO:0000313" key="12">
    <source>
        <dbReference type="Proteomes" id="UP000035680"/>
    </source>
</evidence>
<accession>A0A0K0FYW2</accession>
<dbReference type="PANTHER" id="PTHR45954">
    <property type="entry name" value="LD33695P"/>
    <property type="match status" value="1"/>
</dbReference>
<dbReference type="PANTHER" id="PTHR45954:SF1">
    <property type="entry name" value="LD33695P"/>
    <property type="match status" value="1"/>
</dbReference>
<feature type="region of interest" description="Disordered" evidence="11">
    <location>
        <begin position="694"/>
        <end position="726"/>
    </location>
</feature>
<evidence type="ECO:0000256" key="10">
    <source>
        <dbReference type="PROSITE-ProRule" id="PRU00339"/>
    </source>
</evidence>
<sequence length="726" mass="82196">MTKQLKTLVPSRGCNDSPYKCLDFVKLGELEVSKRNIDEAIAYFLKAIEVKTSDHRLLNAIYSQLGNCYFIKEDYGKAIEYHKYDKYNACILKDKFAECKACVNLSTAYRNARQFKEAQIEGENCIELAKELGNSILLFNGLLNLGLAHHFYAKEIQNARGRILNSHDPVNVTPISIGNLEDRTAHTNYLTQAVDVFFEMLILANKMEKPDYLLKAHERLATCLYDMRRYQEALEHFEKALNYSKGIGAKGKNRLFNSNIGSCLVLMKRYEEGKKYHTEALEIAKELEKNLLIAHCHFSLGYVLLLSGDTKAAIKHFLRHFKLSCISKDYSSALRSCDQLITIYSTIEDFRKALYFIIYNYHLVLKINSSQSVDSVMNCIRAFIEKNLGLVLDSGDILLESPYDNEPECPLKSSSCEDILSKEELLTKDIKKYILSCSGKIFDESDTGLVRKNLKLNNGGEKGSSEKKRVEDLEKFFVIQNKLKQYDDQRADASALKDISNSNSKSQLKSKKSIGSTLGNSFTGFNSFLKIGEGRNLASTPLFSRKDPLSSVTMRSKKGFKFPRSTSAYLGSDTSSNRGSLFSSKDRHSAFLGNNQEEFLLDQIASIQGRRMDDQRAELKLPGLSKEQSASTDQMNQEKGASSEVEQPVFDDNIYEIVIRSQSYRLNDQRSELGGRKPTIPHKDVEQLVQRMQVGRLEDQRCPLNTSTEEEKKPSPESASIQEAEA</sequence>
<dbReference type="SMART" id="SM00390">
    <property type="entry name" value="GoLoco"/>
    <property type="match status" value="3"/>
</dbReference>
<evidence type="ECO:0000256" key="9">
    <source>
        <dbReference type="ARBA" id="ARBA00023136"/>
    </source>
</evidence>
<keyword evidence="7" id="KW-0677">Repeat</keyword>
<dbReference type="InterPro" id="IPR013105">
    <property type="entry name" value="TPR_2"/>
</dbReference>